<gene>
    <name evidence="6" type="ORF">ACFONC_04525</name>
</gene>
<evidence type="ECO:0000256" key="2">
    <source>
        <dbReference type="ARBA" id="ARBA00008520"/>
    </source>
</evidence>
<dbReference type="RefSeq" id="WP_386742529.1">
    <property type="nucleotide sequence ID" value="NZ_JBHRYA010000003.1"/>
</dbReference>
<name>A0ABV7XGY3_9GAMM</name>
<comment type="caution">
    <text evidence="6">The sequence shown here is derived from an EMBL/GenBank/DDBJ whole genome shotgun (WGS) entry which is preliminary data.</text>
</comment>
<feature type="compositionally biased region" description="Low complexity" evidence="5">
    <location>
        <begin position="457"/>
        <end position="467"/>
    </location>
</feature>
<comment type="subcellular location">
    <subcellularLocation>
        <location evidence="1">Periplasm</location>
    </subcellularLocation>
</comment>
<reference evidence="7" key="1">
    <citation type="journal article" date="2019" name="Int. J. Syst. Evol. Microbiol.">
        <title>The Global Catalogue of Microorganisms (GCM) 10K type strain sequencing project: providing services to taxonomists for standard genome sequencing and annotation.</title>
        <authorList>
            <consortium name="The Broad Institute Genomics Platform"/>
            <consortium name="The Broad Institute Genome Sequencing Center for Infectious Disease"/>
            <person name="Wu L."/>
            <person name="Ma J."/>
        </authorList>
    </citation>
    <scope>NUCLEOTIDE SEQUENCE [LARGE SCALE GENOMIC DNA]</scope>
    <source>
        <strain evidence="7">KCTC 42441</strain>
    </source>
</reference>
<dbReference type="CDD" id="cd14747">
    <property type="entry name" value="PBP2_MalE"/>
    <property type="match status" value="1"/>
</dbReference>
<evidence type="ECO:0000256" key="4">
    <source>
        <dbReference type="ARBA" id="ARBA00022729"/>
    </source>
</evidence>
<dbReference type="PROSITE" id="PS51257">
    <property type="entry name" value="PROKAR_LIPOPROTEIN"/>
    <property type="match status" value="1"/>
</dbReference>
<evidence type="ECO:0000256" key="3">
    <source>
        <dbReference type="ARBA" id="ARBA00022448"/>
    </source>
</evidence>
<evidence type="ECO:0000256" key="5">
    <source>
        <dbReference type="SAM" id="MobiDB-lite"/>
    </source>
</evidence>
<evidence type="ECO:0000313" key="6">
    <source>
        <dbReference type="EMBL" id="MFC3715411.1"/>
    </source>
</evidence>
<dbReference type="EMBL" id="JBHRYA010000003">
    <property type="protein sequence ID" value="MFC3715411.1"/>
    <property type="molecule type" value="Genomic_DNA"/>
</dbReference>
<feature type="region of interest" description="Disordered" evidence="5">
    <location>
        <begin position="418"/>
        <end position="498"/>
    </location>
</feature>
<dbReference type="Proteomes" id="UP001595705">
    <property type="component" value="Unassembled WGS sequence"/>
</dbReference>
<feature type="compositionally biased region" description="Basic and acidic residues" evidence="5">
    <location>
        <begin position="473"/>
        <end position="489"/>
    </location>
</feature>
<protein>
    <submittedName>
        <fullName evidence="6">Sugar ABC transporter substrate-binding protein</fullName>
    </submittedName>
</protein>
<dbReference type="PANTHER" id="PTHR43649:SF34">
    <property type="entry name" value="ABC TRANSPORTER PERIPLASMIC-BINDING PROTEIN YCJN-RELATED"/>
    <property type="match status" value="1"/>
</dbReference>
<keyword evidence="7" id="KW-1185">Reference proteome</keyword>
<dbReference type="Pfam" id="PF13416">
    <property type="entry name" value="SBP_bac_8"/>
    <property type="match status" value="1"/>
</dbReference>
<organism evidence="6 7">
    <name type="scientific">Luteimonas soli</name>
    <dbReference type="NCBI Taxonomy" id="1648966"/>
    <lineage>
        <taxon>Bacteria</taxon>
        <taxon>Pseudomonadati</taxon>
        <taxon>Pseudomonadota</taxon>
        <taxon>Gammaproteobacteria</taxon>
        <taxon>Lysobacterales</taxon>
        <taxon>Lysobacteraceae</taxon>
        <taxon>Luteimonas</taxon>
    </lineage>
</organism>
<feature type="compositionally biased region" description="Low complexity" evidence="5">
    <location>
        <begin position="436"/>
        <end position="447"/>
    </location>
</feature>
<dbReference type="InterPro" id="IPR006059">
    <property type="entry name" value="SBP"/>
</dbReference>
<accession>A0ABV7XGY3</accession>
<evidence type="ECO:0000313" key="7">
    <source>
        <dbReference type="Proteomes" id="UP001595705"/>
    </source>
</evidence>
<sequence>MRWCASACLLATLLTGCAEKRDSRETVTFWVMGFEGEQVARLLPEFERLNPGIHVDLQQMPVLSAHEKLLTAFAGDSLPDVTPLGNTWIPEFALLGALAPLDDRIAATPGIDVADYYPGAWDSGVIDGVTYAVPWYVETRLPFYRVDILREAGIDSPPVDWDQWRTAMAAVKREVGPERYAILLPLNEFEPLLNLAIHDPLLRDGGRYGNFRSEGFRRTLAFYKEIFDEGWAPRVGNTAISNVWDEFGKGYFSFYINGPWNIAEFRKRLPPSLSDAWMTMPLPGPDGPGASVAGGTSFVVFRDSEHKDAAWKLVAYLSDPAVQARFHGMTGNLPPRRSPWKDPSLANDPYARAFRDQLERAVSTPKVPEWERIATELKLVGELVANDRMTVDEAVVELDRRTDAILEKRRWMLDQADDRAVAESRAPVPPSVSDTRLPSSASRAYPPSSFPRRREPSSSGSFAASGAPVVKSLDSRLRGNDDQKPKHPEYGAPAGAAP</sequence>
<comment type="similarity">
    <text evidence="2">Belongs to the bacterial solute-binding protein 1 family.</text>
</comment>
<dbReference type="SUPFAM" id="SSF53850">
    <property type="entry name" value="Periplasmic binding protein-like II"/>
    <property type="match status" value="1"/>
</dbReference>
<evidence type="ECO:0000256" key="1">
    <source>
        <dbReference type="ARBA" id="ARBA00004418"/>
    </source>
</evidence>
<keyword evidence="4" id="KW-0732">Signal</keyword>
<keyword evidence="3" id="KW-0813">Transport</keyword>
<proteinExistence type="inferred from homology"/>
<dbReference type="InterPro" id="IPR050490">
    <property type="entry name" value="Bact_solute-bd_prot1"/>
</dbReference>
<dbReference type="Gene3D" id="3.40.190.10">
    <property type="entry name" value="Periplasmic binding protein-like II"/>
    <property type="match status" value="2"/>
</dbReference>
<dbReference type="PANTHER" id="PTHR43649">
    <property type="entry name" value="ARABINOSE-BINDING PROTEIN-RELATED"/>
    <property type="match status" value="1"/>
</dbReference>